<feature type="transmembrane region" description="Helical" evidence="1">
    <location>
        <begin position="52"/>
        <end position="72"/>
    </location>
</feature>
<keyword evidence="1" id="KW-0812">Transmembrane</keyword>
<keyword evidence="1" id="KW-1133">Transmembrane helix</keyword>
<evidence type="ECO:0000313" key="2">
    <source>
        <dbReference type="EMBL" id="OGG04650.1"/>
    </source>
</evidence>
<comment type="caution">
    <text evidence="2">The sequence shown here is derived from an EMBL/GenBank/DDBJ whole genome shotgun (WGS) entry which is preliminary data.</text>
</comment>
<name>A0A1F5YWS8_9BACT</name>
<protein>
    <recommendedName>
        <fullName evidence="4">Yip1 domain-containing protein</fullName>
    </recommendedName>
</protein>
<proteinExistence type="predicted"/>
<evidence type="ECO:0008006" key="4">
    <source>
        <dbReference type="Google" id="ProtNLM"/>
    </source>
</evidence>
<feature type="transmembrane region" description="Helical" evidence="1">
    <location>
        <begin position="168"/>
        <end position="189"/>
    </location>
</feature>
<dbReference type="EMBL" id="MFIX01000106">
    <property type="protein sequence ID" value="OGG04650.1"/>
    <property type="molecule type" value="Genomic_DNA"/>
</dbReference>
<feature type="transmembrane region" description="Helical" evidence="1">
    <location>
        <begin position="92"/>
        <end position="111"/>
    </location>
</feature>
<dbReference type="Proteomes" id="UP000179129">
    <property type="component" value="Unassembled WGS sequence"/>
</dbReference>
<organism evidence="2 3">
    <name type="scientific">Candidatus Glassbacteria bacterium RIFCSPLOWO2_12_FULL_58_11</name>
    <dbReference type="NCBI Taxonomy" id="1817867"/>
    <lineage>
        <taxon>Bacteria</taxon>
        <taxon>Candidatus Glassiibacteriota</taxon>
    </lineage>
</organism>
<gene>
    <name evidence="2" type="ORF">A3F83_00850</name>
</gene>
<evidence type="ECO:0000313" key="3">
    <source>
        <dbReference type="Proteomes" id="UP000179129"/>
    </source>
</evidence>
<dbReference type="AlphaFoldDB" id="A0A1F5YWS8"/>
<reference evidence="2 3" key="1">
    <citation type="journal article" date="2016" name="Nat. Commun.">
        <title>Thousands of microbial genomes shed light on interconnected biogeochemical processes in an aquifer system.</title>
        <authorList>
            <person name="Anantharaman K."/>
            <person name="Brown C.T."/>
            <person name="Hug L.A."/>
            <person name="Sharon I."/>
            <person name="Castelle C.J."/>
            <person name="Probst A.J."/>
            <person name="Thomas B.C."/>
            <person name="Singh A."/>
            <person name="Wilkins M.J."/>
            <person name="Karaoz U."/>
            <person name="Brodie E.L."/>
            <person name="Williams K.H."/>
            <person name="Hubbard S.S."/>
            <person name="Banfield J.F."/>
        </authorList>
    </citation>
    <scope>NUCLEOTIDE SEQUENCE [LARGE SCALE GENOMIC DNA]</scope>
</reference>
<evidence type="ECO:0000256" key="1">
    <source>
        <dbReference type="SAM" id="Phobius"/>
    </source>
</evidence>
<feature type="transmembrane region" description="Helical" evidence="1">
    <location>
        <begin position="131"/>
        <end position="156"/>
    </location>
</feature>
<sequence>MLLNPFNYLSGVRALASGLSILIATALIAALGQCRFDGVLGFHLGSTDHVGFGINLIEVLVAWLLMSSLLFAGGRLITGSRVRPFELFATQALARGPLLFTALAGMFPGSHRYALKVLPGGEEIAVLPADAVFYCLTLAVVILMLIWMVALQYRSFKFSCEVSGPKALGMFAIALVTGEAISLLLLIALV</sequence>
<accession>A0A1F5YWS8</accession>
<keyword evidence="1" id="KW-0472">Membrane</keyword>
<dbReference type="STRING" id="1817867.A3F83_00850"/>
<feature type="transmembrane region" description="Helical" evidence="1">
    <location>
        <begin position="12"/>
        <end position="32"/>
    </location>
</feature>